<feature type="domain" description="N-acetyltransferase" evidence="2">
    <location>
        <begin position="3"/>
        <end position="154"/>
    </location>
</feature>
<evidence type="ECO:0000256" key="1">
    <source>
        <dbReference type="ARBA" id="ARBA00022679"/>
    </source>
</evidence>
<evidence type="ECO:0000313" key="3">
    <source>
        <dbReference type="EMBL" id="SDF18720.1"/>
    </source>
</evidence>
<name>A0A1G7J1C3_9FLAO</name>
<organism evidence="3 4">
    <name type="scientific">Cellulophaga baltica</name>
    <dbReference type="NCBI Taxonomy" id="76594"/>
    <lineage>
        <taxon>Bacteria</taxon>
        <taxon>Pseudomonadati</taxon>
        <taxon>Bacteroidota</taxon>
        <taxon>Flavobacteriia</taxon>
        <taxon>Flavobacteriales</taxon>
        <taxon>Flavobacteriaceae</taxon>
        <taxon>Cellulophaga</taxon>
    </lineage>
</organism>
<dbReference type="GO" id="GO:0008080">
    <property type="term" value="F:N-acetyltransferase activity"/>
    <property type="evidence" value="ECO:0007669"/>
    <property type="project" value="InterPro"/>
</dbReference>
<accession>A0A1G7J1C3</accession>
<gene>
    <name evidence="3" type="ORF">SAMN04487992_108155</name>
</gene>
<sequence>MAITIIPYEPIHSKAFHDLNVEWLKKYFYVEEKDKELLNDCENTILKKDGHIFFAKYEGKIVGCFSFLKINASTFELGKMAVSEKYQGLRIGQELLKFAIAFGKESNWDKIILYSSTKLPHALYLYEKYNFEIVPLEKDLPYERSDIKMELQLK</sequence>
<dbReference type="PANTHER" id="PTHR13947:SF37">
    <property type="entry name" value="LD18367P"/>
    <property type="match status" value="1"/>
</dbReference>
<dbReference type="InterPro" id="IPR016181">
    <property type="entry name" value="Acyl_CoA_acyltransferase"/>
</dbReference>
<dbReference type="PANTHER" id="PTHR13947">
    <property type="entry name" value="GNAT FAMILY N-ACETYLTRANSFERASE"/>
    <property type="match status" value="1"/>
</dbReference>
<dbReference type="PROSITE" id="PS51186">
    <property type="entry name" value="GNAT"/>
    <property type="match status" value="1"/>
</dbReference>
<evidence type="ECO:0000313" key="4">
    <source>
        <dbReference type="Proteomes" id="UP000182114"/>
    </source>
</evidence>
<protein>
    <submittedName>
        <fullName evidence="3">Acetyltransferase (GNAT) domain-containing protein</fullName>
    </submittedName>
</protein>
<dbReference type="Gene3D" id="3.40.630.30">
    <property type="match status" value="1"/>
</dbReference>
<keyword evidence="4" id="KW-1185">Reference proteome</keyword>
<dbReference type="eggNOG" id="COG0456">
    <property type="taxonomic scope" value="Bacteria"/>
</dbReference>
<dbReference type="InterPro" id="IPR050769">
    <property type="entry name" value="NAT_camello-type"/>
</dbReference>
<evidence type="ECO:0000259" key="2">
    <source>
        <dbReference type="PROSITE" id="PS51186"/>
    </source>
</evidence>
<dbReference type="Pfam" id="PF00583">
    <property type="entry name" value="Acetyltransf_1"/>
    <property type="match status" value="1"/>
</dbReference>
<dbReference type="CDD" id="cd04301">
    <property type="entry name" value="NAT_SF"/>
    <property type="match status" value="1"/>
</dbReference>
<dbReference type="EMBL" id="FNBD01000008">
    <property type="protein sequence ID" value="SDF18720.1"/>
    <property type="molecule type" value="Genomic_DNA"/>
</dbReference>
<dbReference type="Proteomes" id="UP000182114">
    <property type="component" value="Unassembled WGS sequence"/>
</dbReference>
<dbReference type="SUPFAM" id="SSF55729">
    <property type="entry name" value="Acyl-CoA N-acyltransferases (Nat)"/>
    <property type="match status" value="1"/>
</dbReference>
<dbReference type="RefSeq" id="WP_074538855.1">
    <property type="nucleotide sequence ID" value="NZ_FNBD01000008.1"/>
</dbReference>
<reference evidence="4" key="1">
    <citation type="submission" date="2016-10" db="EMBL/GenBank/DDBJ databases">
        <authorList>
            <person name="Varghese N."/>
            <person name="Submissions S."/>
        </authorList>
    </citation>
    <scope>NUCLEOTIDE SEQUENCE [LARGE SCALE GENOMIC DNA]</scope>
    <source>
        <strain evidence="4">DSM 24729</strain>
    </source>
</reference>
<dbReference type="AlphaFoldDB" id="A0A1G7J1C3"/>
<keyword evidence="1 3" id="KW-0808">Transferase</keyword>
<proteinExistence type="predicted"/>
<dbReference type="InterPro" id="IPR000182">
    <property type="entry name" value="GNAT_dom"/>
</dbReference>